<gene>
    <name evidence="2" type="ORF">IWH25_01950</name>
</gene>
<dbReference type="PANTHER" id="PTHR24567">
    <property type="entry name" value="CRP FAMILY TRANSCRIPTIONAL REGULATORY PROTEIN"/>
    <property type="match status" value="1"/>
</dbReference>
<dbReference type="Gene3D" id="2.60.120.10">
    <property type="entry name" value="Jelly Rolls"/>
    <property type="match status" value="1"/>
</dbReference>
<dbReference type="GO" id="GO:0003700">
    <property type="term" value="F:DNA-binding transcription factor activity"/>
    <property type="evidence" value="ECO:0007669"/>
    <property type="project" value="TreeGrafter"/>
</dbReference>
<dbReference type="Proteomes" id="UP000663444">
    <property type="component" value="Chromosome"/>
</dbReference>
<dbReference type="InterPro" id="IPR050397">
    <property type="entry name" value="Env_Response_Regulators"/>
</dbReference>
<proteinExistence type="predicted"/>
<dbReference type="InterPro" id="IPR018490">
    <property type="entry name" value="cNMP-bd_dom_sf"/>
</dbReference>
<dbReference type="EMBL" id="CP064781">
    <property type="protein sequence ID" value="QRJ64144.1"/>
    <property type="molecule type" value="Genomic_DNA"/>
</dbReference>
<sequence>MTEAAVPSAATDAPLPDFLPPALAALARTQPFARGETLFRRGQRPTRMLFVAAGEVHLLRHGLHGQPVVFQRSGAGSFLAEPSIDSARYHCDALAVRAGRACVFPLADFRGALDADPDFAARWRLFLAREIRRLRARAERLAMRSVRERLVHYIECEGEDGTLAWPGELKPLAAELGVTHEALYRALARLAADGLLERTPGCLRLIARGRL</sequence>
<dbReference type="KEGG" id="ares:IWH25_01950"/>
<dbReference type="RefSeq" id="WP_203387682.1">
    <property type="nucleotide sequence ID" value="NZ_CP064781.1"/>
</dbReference>
<dbReference type="SUPFAM" id="SSF51206">
    <property type="entry name" value="cAMP-binding domain-like"/>
    <property type="match status" value="1"/>
</dbReference>
<evidence type="ECO:0000259" key="1">
    <source>
        <dbReference type="PROSITE" id="PS50042"/>
    </source>
</evidence>
<name>A0A974Y3Y2_9RHOO</name>
<dbReference type="InterPro" id="IPR014710">
    <property type="entry name" value="RmlC-like_jellyroll"/>
</dbReference>
<keyword evidence="3" id="KW-1185">Reference proteome</keyword>
<dbReference type="InterPro" id="IPR036390">
    <property type="entry name" value="WH_DNA-bd_sf"/>
</dbReference>
<dbReference type="SUPFAM" id="SSF46785">
    <property type="entry name" value="Winged helix' DNA-binding domain"/>
    <property type="match status" value="1"/>
</dbReference>
<organism evidence="2 3">
    <name type="scientific">Azospira restricta</name>
    <dbReference type="NCBI Taxonomy" id="404405"/>
    <lineage>
        <taxon>Bacteria</taxon>
        <taxon>Pseudomonadati</taxon>
        <taxon>Pseudomonadota</taxon>
        <taxon>Betaproteobacteria</taxon>
        <taxon>Rhodocyclales</taxon>
        <taxon>Rhodocyclaceae</taxon>
        <taxon>Azospira</taxon>
    </lineage>
</organism>
<dbReference type="InterPro" id="IPR000595">
    <property type="entry name" value="cNMP-bd_dom"/>
</dbReference>
<dbReference type="PANTHER" id="PTHR24567:SF74">
    <property type="entry name" value="HTH-TYPE TRANSCRIPTIONAL REGULATOR ARCR"/>
    <property type="match status" value="1"/>
</dbReference>
<reference evidence="2" key="1">
    <citation type="submission" date="2020-11" db="EMBL/GenBank/DDBJ databases">
        <title>Azospira restricta DSM 18626 genome sequence.</title>
        <authorList>
            <person name="Moe W.M."/>
        </authorList>
    </citation>
    <scope>NUCLEOTIDE SEQUENCE</scope>
    <source>
        <strain evidence="2">DSM 18626</strain>
    </source>
</reference>
<dbReference type="Pfam" id="PF00027">
    <property type="entry name" value="cNMP_binding"/>
    <property type="match status" value="1"/>
</dbReference>
<protein>
    <submittedName>
        <fullName evidence="2">Crp/Fnr family transcriptional regulator</fullName>
    </submittedName>
</protein>
<accession>A0A974Y3Y2</accession>
<dbReference type="AlphaFoldDB" id="A0A974Y3Y2"/>
<dbReference type="SMART" id="SM00100">
    <property type="entry name" value="cNMP"/>
    <property type="match status" value="1"/>
</dbReference>
<dbReference type="PROSITE" id="PS50042">
    <property type="entry name" value="CNMP_BINDING_3"/>
    <property type="match status" value="1"/>
</dbReference>
<evidence type="ECO:0000313" key="3">
    <source>
        <dbReference type="Proteomes" id="UP000663444"/>
    </source>
</evidence>
<dbReference type="CDD" id="cd00038">
    <property type="entry name" value="CAP_ED"/>
    <property type="match status" value="1"/>
</dbReference>
<evidence type="ECO:0000313" key="2">
    <source>
        <dbReference type="EMBL" id="QRJ64144.1"/>
    </source>
</evidence>
<dbReference type="GO" id="GO:0005829">
    <property type="term" value="C:cytosol"/>
    <property type="evidence" value="ECO:0007669"/>
    <property type="project" value="TreeGrafter"/>
</dbReference>
<feature type="domain" description="Cyclic nucleotide-binding" evidence="1">
    <location>
        <begin position="32"/>
        <end position="84"/>
    </location>
</feature>